<feature type="compositionally biased region" description="Polar residues" evidence="1">
    <location>
        <begin position="76"/>
        <end position="92"/>
    </location>
</feature>
<dbReference type="InterPro" id="IPR046258">
    <property type="entry name" value="DUF6291"/>
</dbReference>
<feature type="region of interest" description="Disordered" evidence="1">
    <location>
        <begin position="65"/>
        <end position="129"/>
    </location>
</feature>
<feature type="compositionally biased region" description="Basic and acidic residues" evidence="1">
    <location>
        <begin position="102"/>
        <end position="115"/>
    </location>
</feature>
<proteinExistence type="predicted"/>
<feature type="domain" description="DUF6291" evidence="2">
    <location>
        <begin position="8"/>
        <end position="78"/>
    </location>
</feature>
<dbReference type="EMBL" id="BK032538">
    <property type="protein sequence ID" value="DAF46493.1"/>
    <property type="molecule type" value="Genomic_DNA"/>
</dbReference>
<organism evidence="3">
    <name type="scientific">Siphoviridae sp. ctdau33</name>
    <dbReference type="NCBI Taxonomy" id="2827902"/>
    <lineage>
        <taxon>Viruses</taxon>
        <taxon>Duplodnaviria</taxon>
        <taxon>Heunggongvirae</taxon>
        <taxon>Uroviricota</taxon>
        <taxon>Caudoviricetes</taxon>
    </lineage>
</organism>
<dbReference type="Pfam" id="PF19808">
    <property type="entry name" value="DUF6291"/>
    <property type="match status" value="1"/>
</dbReference>
<protein>
    <recommendedName>
        <fullName evidence="2">DUF6291 domain-containing protein</fullName>
    </recommendedName>
</protein>
<evidence type="ECO:0000259" key="2">
    <source>
        <dbReference type="Pfam" id="PF19808"/>
    </source>
</evidence>
<accession>A0A8S5S624</accession>
<reference evidence="3" key="1">
    <citation type="journal article" date="2021" name="Proc. Natl. Acad. Sci. U.S.A.">
        <title>A Catalog of Tens of Thousands of Viruses from Human Metagenomes Reveals Hidden Associations with Chronic Diseases.</title>
        <authorList>
            <person name="Tisza M.J."/>
            <person name="Buck C.B."/>
        </authorList>
    </citation>
    <scope>NUCLEOTIDE SEQUENCE</scope>
    <source>
        <strain evidence="3">Ctdau33</strain>
    </source>
</reference>
<evidence type="ECO:0000313" key="3">
    <source>
        <dbReference type="EMBL" id="DAF46493.1"/>
    </source>
</evidence>
<sequence length="211" mass="23628">MGKCYVKAYYDWIEQTAALTDAERGRLFIAILEYARTGIPPELEGAESILFPVFRTMLDRDEELSAERARNGTKGGKQTQASLSKIKQTEANANGPKPTKKKKEDKDKEKDKDLFPPDGGSTRAKRFTPPTLAEVQSYVAERHSAVDPQGFIDFYEAKGWMVGKTPMKDWKAACRNAEKWERWGHAPAVPVGKTDGARDAWMGKYIKGAKP</sequence>
<evidence type="ECO:0000256" key="1">
    <source>
        <dbReference type="SAM" id="MobiDB-lite"/>
    </source>
</evidence>
<name>A0A8S5S624_9CAUD</name>